<proteinExistence type="predicted"/>
<gene>
    <name evidence="2" type="ORF">SAMN06297280_1418</name>
</gene>
<accession>A0A285IN80</accession>
<dbReference type="OrthoDB" id="7855841at2"/>
<evidence type="ECO:0000256" key="1">
    <source>
        <dbReference type="SAM" id="Phobius"/>
    </source>
</evidence>
<keyword evidence="3" id="KW-1185">Reference proteome</keyword>
<reference evidence="3" key="1">
    <citation type="submission" date="2017-09" db="EMBL/GenBank/DDBJ databases">
        <authorList>
            <person name="Varghese N."/>
            <person name="Submissions S."/>
        </authorList>
    </citation>
    <scope>NUCLEOTIDE SEQUENCE [LARGE SCALE GENOMIC DNA]</scope>
    <source>
        <strain evidence="3">CGMCC 1.12461</strain>
    </source>
</reference>
<keyword evidence="1" id="KW-0812">Transmembrane</keyword>
<feature type="transmembrane region" description="Helical" evidence="1">
    <location>
        <begin position="21"/>
        <end position="40"/>
    </location>
</feature>
<dbReference type="RefSeq" id="WP_097110689.1">
    <property type="nucleotide sequence ID" value="NZ_OBEB01000002.1"/>
</dbReference>
<sequence length="165" mass="18953">MEIVAYIQQMFEITARGEKQGIWFFASVYLFALCAFSFWVQFRTRSWPTTQGSLVQSQIDKFGYDSIQSEQTFKLNTKYIYSVKNVDYEGSRISPWVFVASYNAKAVLNHQMAKVKMHPSGGIIVHYNPDNPQKSYLLVAGKIGLFVTSLVGVLPLILYWLEYHA</sequence>
<protein>
    <recommendedName>
        <fullName evidence="4">DUF3592 domain-containing protein</fullName>
    </recommendedName>
</protein>
<dbReference type="AlphaFoldDB" id="A0A285IN80"/>
<name>A0A285IN80_9GAMM</name>
<keyword evidence="1" id="KW-1133">Transmembrane helix</keyword>
<evidence type="ECO:0000313" key="3">
    <source>
        <dbReference type="Proteomes" id="UP000219353"/>
    </source>
</evidence>
<evidence type="ECO:0000313" key="2">
    <source>
        <dbReference type="EMBL" id="SNY49449.1"/>
    </source>
</evidence>
<keyword evidence="1" id="KW-0472">Membrane</keyword>
<feature type="transmembrane region" description="Helical" evidence="1">
    <location>
        <begin position="136"/>
        <end position="161"/>
    </location>
</feature>
<dbReference type="EMBL" id="OBEB01000002">
    <property type="protein sequence ID" value="SNY49449.1"/>
    <property type="molecule type" value="Genomic_DNA"/>
</dbReference>
<evidence type="ECO:0008006" key="4">
    <source>
        <dbReference type="Google" id="ProtNLM"/>
    </source>
</evidence>
<dbReference type="Proteomes" id="UP000219353">
    <property type="component" value="Unassembled WGS sequence"/>
</dbReference>
<organism evidence="2 3">
    <name type="scientific">Arsukibacterium tuosuense</name>
    <dbReference type="NCBI Taxonomy" id="1323745"/>
    <lineage>
        <taxon>Bacteria</taxon>
        <taxon>Pseudomonadati</taxon>
        <taxon>Pseudomonadota</taxon>
        <taxon>Gammaproteobacteria</taxon>
        <taxon>Chromatiales</taxon>
        <taxon>Chromatiaceae</taxon>
        <taxon>Arsukibacterium</taxon>
    </lineage>
</organism>